<organism evidence="1 2">
    <name type="scientific">Duganella guangzhouensis</name>
    <dbReference type="NCBI Taxonomy" id="2666084"/>
    <lineage>
        <taxon>Bacteria</taxon>
        <taxon>Pseudomonadati</taxon>
        <taxon>Pseudomonadota</taxon>
        <taxon>Betaproteobacteria</taxon>
        <taxon>Burkholderiales</taxon>
        <taxon>Oxalobacteraceae</taxon>
        <taxon>Telluria group</taxon>
        <taxon>Duganella</taxon>
    </lineage>
</organism>
<dbReference type="Gene3D" id="1.25.40.10">
    <property type="entry name" value="Tetratricopeptide repeat domain"/>
    <property type="match status" value="2"/>
</dbReference>
<dbReference type="SMART" id="SM00028">
    <property type="entry name" value="TPR"/>
    <property type="match status" value="5"/>
</dbReference>
<dbReference type="Pfam" id="PF14559">
    <property type="entry name" value="TPR_19"/>
    <property type="match status" value="2"/>
</dbReference>
<dbReference type="SUPFAM" id="SSF48452">
    <property type="entry name" value="TPR-like"/>
    <property type="match status" value="1"/>
</dbReference>
<sequence length="379" mass="41075">MNEVTQQLQRSEGYLAIDPDNQELLARVIDLSLAAADLPRANGHAQAALRRYPDDPWFQARLGQIHLAQQDWTGAEAVFASLFSRHQDINLAYNLAYALQRQGRHAEAVGVMAPYEQASELSSAMLTLIVRSLHHMGEGDRALALAEPQLARCGNDAELLSALSLICFDADRLEQAEQLSAAAMALLPTADAAPLEALVTSGSLALARVDSDAAIARFQQVLQRNPAEGRSWSGLGTASLLKRDLAAAQQQLEQALKFMPGHIGTWHLLGWARIFARQLDGARAAFAQALSLDRNFGESHGGLAVVAALQGQRDEAQAEIDRALGLDRDSLAARYAQMILGGQTEDPVRFRALAQRLLSSRAAPFGRTAGELLERYEAS</sequence>
<dbReference type="Proteomes" id="UP000433309">
    <property type="component" value="Unassembled WGS sequence"/>
</dbReference>
<comment type="caution">
    <text evidence="1">The sequence shown here is derived from an EMBL/GenBank/DDBJ whole genome shotgun (WGS) entry which is preliminary data.</text>
</comment>
<evidence type="ECO:0000313" key="1">
    <source>
        <dbReference type="EMBL" id="MRW94186.1"/>
    </source>
</evidence>
<keyword evidence="2" id="KW-1185">Reference proteome</keyword>
<evidence type="ECO:0000313" key="2">
    <source>
        <dbReference type="Proteomes" id="UP000433309"/>
    </source>
</evidence>
<dbReference type="InterPro" id="IPR019734">
    <property type="entry name" value="TPR_rpt"/>
</dbReference>
<proteinExistence type="predicted"/>
<dbReference type="InterPro" id="IPR011990">
    <property type="entry name" value="TPR-like_helical_dom_sf"/>
</dbReference>
<name>A0A6I2LBQ7_9BURK</name>
<dbReference type="RefSeq" id="WP_154383051.1">
    <property type="nucleotide sequence ID" value="NZ_WKJK01000023.1"/>
</dbReference>
<dbReference type="Pfam" id="PF13432">
    <property type="entry name" value="TPR_16"/>
    <property type="match status" value="1"/>
</dbReference>
<reference evidence="1 2" key="1">
    <citation type="submission" date="2019-11" db="EMBL/GenBank/DDBJ databases">
        <title>Novel species isolated from a subtropical stream in China.</title>
        <authorList>
            <person name="Lu H."/>
        </authorList>
    </citation>
    <scope>NUCLEOTIDE SEQUENCE [LARGE SCALE GENOMIC DNA]</scope>
    <source>
        <strain evidence="1 2">FT80W</strain>
    </source>
</reference>
<dbReference type="PANTHER" id="PTHR12558">
    <property type="entry name" value="CELL DIVISION CYCLE 16,23,27"/>
    <property type="match status" value="1"/>
</dbReference>
<dbReference type="EMBL" id="WKJK01000023">
    <property type="protein sequence ID" value="MRW94186.1"/>
    <property type="molecule type" value="Genomic_DNA"/>
</dbReference>
<accession>A0A6I2LBQ7</accession>
<dbReference type="PANTHER" id="PTHR12558:SF33">
    <property type="entry name" value="BLL7664 PROTEIN"/>
    <property type="match status" value="1"/>
</dbReference>
<protein>
    <submittedName>
        <fullName evidence="1">Tetratricopeptide repeat protein</fullName>
    </submittedName>
</protein>
<gene>
    <name evidence="1" type="ORF">GJ699_29855</name>
</gene>
<dbReference type="AlphaFoldDB" id="A0A6I2LBQ7"/>